<evidence type="ECO:0000256" key="1">
    <source>
        <dbReference type="SAM" id="SignalP"/>
    </source>
</evidence>
<organism evidence="2 3">
    <name type="scientific">Lichenibacterium minor</name>
    <dbReference type="NCBI Taxonomy" id="2316528"/>
    <lineage>
        <taxon>Bacteria</taxon>
        <taxon>Pseudomonadati</taxon>
        <taxon>Pseudomonadota</taxon>
        <taxon>Alphaproteobacteria</taxon>
        <taxon>Hyphomicrobiales</taxon>
        <taxon>Lichenihabitantaceae</taxon>
        <taxon>Lichenibacterium</taxon>
    </lineage>
</organism>
<reference evidence="2 3" key="1">
    <citation type="submission" date="2018-12" db="EMBL/GenBank/DDBJ databases">
        <authorList>
            <person name="Grouzdev D.S."/>
            <person name="Krutkina M.S."/>
        </authorList>
    </citation>
    <scope>NUCLEOTIDE SEQUENCE [LARGE SCALE GENOMIC DNA]</scope>
    <source>
        <strain evidence="2 3">RmlP026</strain>
    </source>
</reference>
<comment type="caution">
    <text evidence="2">The sequence shown here is derived from an EMBL/GenBank/DDBJ whole genome shotgun (WGS) entry which is preliminary data.</text>
</comment>
<gene>
    <name evidence="2" type="ORF">D3273_20415</name>
</gene>
<dbReference type="RefSeq" id="WP_129228743.1">
    <property type="nucleotide sequence ID" value="NZ_QYBB01000031.1"/>
</dbReference>
<evidence type="ECO:0000313" key="3">
    <source>
        <dbReference type="Proteomes" id="UP000290759"/>
    </source>
</evidence>
<sequence length="162" mass="17448">MRATLPRFSAGLVLCFGAATSGCALPVQGEMDRVSGVARYATSYDHVVGPRANLLDRALADCPEKTVKAETACVRQGVDAARPSSKSLVALVPGCRAGQVCHYDHTTRDRLGFVQASATEYVKRWRIDLDFRHPAPEAAQVPITVIDRDDFDASPPPPAKRG</sequence>
<dbReference type="EMBL" id="QYBB01000031">
    <property type="protein sequence ID" value="RYC30150.1"/>
    <property type="molecule type" value="Genomic_DNA"/>
</dbReference>
<feature type="chain" id="PRO_5021009496" evidence="1">
    <location>
        <begin position="25"/>
        <end position="162"/>
    </location>
</feature>
<dbReference type="AlphaFoldDB" id="A0A4Q2U212"/>
<protein>
    <submittedName>
        <fullName evidence="2">Uncharacterized protein</fullName>
    </submittedName>
</protein>
<dbReference type="OrthoDB" id="9855446at2"/>
<keyword evidence="3" id="KW-1185">Reference proteome</keyword>
<dbReference type="Proteomes" id="UP000290759">
    <property type="component" value="Unassembled WGS sequence"/>
</dbReference>
<dbReference type="PROSITE" id="PS51257">
    <property type="entry name" value="PROKAR_LIPOPROTEIN"/>
    <property type="match status" value="1"/>
</dbReference>
<proteinExistence type="predicted"/>
<keyword evidence="1" id="KW-0732">Signal</keyword>
<evidence type="ECO:0000313" key="2">
    <source>
        <dbReference type="EMBL" id="RYC30150.1"/>
    </source>
</evidence>
<accession>A0A4Q2U212</accession>
<reference evidence="2 3" key="2">
    <citation type="submission" date="2019-02" db="EMBL/GenBank/DDBJ databases">
        <title>'Lichenibacterium ramalinii' gen. nov. sp. nov., 'Lichenibacterium minor' gen. nov. sp. nov.</title>
        <authorList>
            <person name="Pankratov T."/>
        </authorList>
    </citation>
    <scope>NUCLEOTIDE SEQUENCE [LARGE SCALE GENOMIC DNA]</scope>
    <source>
        <strain evidence="2 3">RmlP026</strain>
    </source>
</reference>
<feature type="signal peptide" evidence="1">
    <location>
        <begin position="1"/>
        <end position="24"/>
    </location>
</feature>
<name>A0A4Q2U212_9HYPH</name>